<dbReference type="EMBL" id="JAUEDM010000001">
    <property type="protein sequence ID" value="KAK3328771.1"/>
    <property type="molecule type" value="Genomic_DNA"/>
</dbReference>
<dbReference type="Pfam" id="PF00144">
    <property type="entry name" value="Beta-lactamase"/>
    <property type="match status" value="1"/>
</dbReference>
<keyword evidence="1" id="KW-0732">Signal</keyword>
<dbReference type="InterPro" id="IPR051478">
    <property type="entry name" value="Beta-lactamase-like_AB/R"/>
</dbReference>
<proteinExistence type="predicted"/>
<dbReference type="Pfam" id="PF26335">
    <property type="entry name" value="ARB_00930_C"/>
    <property type="match status" value="1"/>
</dbReference>
<evidence type="ECO:0000313" key="5">
    <source>
        <dbReference type="Proteomes" id="UP001283341"/>
    </source>
</evidence>
<organism evidence="4 5">
    <name type="scientific">Apodospora peruviana</name>
    <dbReference type="NCBI Taxonomy" id="516989"/>
    <lineage>
        <taxon>Eukaryota</taxon>
        <taxon>Fungi</taxon>
        <taxon>Dikarya</taxon>
        <taxon>Ascomycota</taxon>
        <taxon>Pezizomycotina</taxon>
        <taxon>Sordariomycetes</taxon>
        <taxon>Sordariomycetidae</taxon>
        <taxon>Sordariales</taxon>
        <taxon>Lasiosphaeriaceae</taxon>
        <taxon>Apodospora</taxon>
    </lineage>
</organism>
<dbReference type="PANTHER" id="PTHR22935">
    <property type="entry name" value="PENICILLIN-BINDING PROTEIN"/>
    <property type="match status" value="1"/>
</dbReference>
<feature type="signal peptide" evidence="1">
    <location>
        <begin position="1"/>
        <end position="24"/>
    </location>
</feature>
<feature type="domain" description="Beta-lactamase-related" evidence="2">
    <location>
        <begin position="98"/>
        <end position="411"/>
    </location>
</feature>
<dbReference type="InterPro" id="IPR058664">
    <property type="entry name" value="ARB_00930-like_C"/>
</dbReference>
<dbReference type="Gene3D" id="3.40.710.10">
    <property type="entry name" value="DD-peptidase/beta-lactamase superfamily"/>
    <property type="match status" value="1"/>
</dbReference>
<dbReference type="AlphaFoldDB" id="A0AAE0MDQ0"/>
<protein>
    <submittedName>
        <fullName evidence="4">Beta-lactamase/transpeptidase-like protein</fullName>
    </submittedName>
</protein>
<comment type="caution">
    <text evidence="4">The sequence shown here is derived from an EMBL/GenBank/DDBJ whole genome shotgun (WGS) entry which is preliminary data.</text>
</comment>
<evidence type="ECO:0000259" key="2">
    <source>
        <dbReference type="Pfam" id="PF00144"/>
    </source>
</evidence>
<evidence type="ECO:0000259" key="3">
    <source>
        <dbReference type="Pfam" id="PF26335"/>
    </source>
</evidence>
<dbReference type="Proteomes" id="UP001283341">
    <property type="component" value="Unassembled WGS sequence"/>
</dbReference>
<feature type="domain" description="Beta-lactamase-like ARB-00930-like C-terminal" evidence="3">
    <location>
        <begin position="435"/>
        <end position="601"/>
    </location>
</feature>
<evidence type="ECO:0000256" key="1">
    <source>
        <dbReference type="SAM" id="SignalP"/>
    </source>
</evidence>
<name>A0AAE0MDQ0_9PEZI</name>
<dbReference type="InterPro" id="IPR001466">
    <property type="entry name" value="Beta-lactam-related"/>
</dbReference>
<reference evidence="4" key="2">
    <citation type="submission" date="2023-06" db="EMBL/GenBank/DDBJ databases">
        <authorList>
            <consortium name="Lawrence Berkeley National Laboratory"/>
            <person name="Haridas S."/>
            <person name="Hensen N."/>
            <person name="Bonometti L."/>
            <person name="Westerberg I."/>
            <person name="Brannstrom I.O."/>
            <person name="Guillou S."/>
            <person name="Cros-Aarteil S."/>
            <person name="Calhoun S."/>
            <person name="Kuo A."/>
            <person name="Mondo S."/>
            <person name="Pangilinan J."/>
            <person name="Riley R."/>
            <person name="Labutti K."/>
            <person name="Andreopoulos B."/>
            <person name="Lipzen A."/>
            <person name="Chen C."/>
            <person name="Yanf M."/>
            <person name="Daum C."/>
            <person name="Ng V."/>
            <person name="Clum A."/>
            <person name="Steindorff A."/>
            <person name="Ohm R."/>
            <person name="Martin F."/>
            <person name="Silar P."/>
            <person name="Natvig D."/>
            <person name="Lalanne C."/>
            <person name="Gautier V."/>
            <person name="Ament-Velasquez S.L."/>
            <person name="Kruys A."/>
            <person name="Hutchinson M.I."/>
            <person name="Powell A.J."/>
            <person name="Barry K."/>
            <person name="Miller A.N."/>
            <person name="Grigoriev I.V."/>
            <person name="Debuchy R."/>
            <person name="Gladieux P."/>
            <person name="Thoren M.H."/>
            <person name="Johannesson H."/>
        </authorList>
    </citation>
    <scope>NUCLEOTIDE SEQUENCE</scope>
    <source>
        <strain evidence="4">CBS 118394</strain>
    </source>
</reference>
<keyword evidence="5" id="KW-1185">Reference proteome</keyword>
<dbReference type="PANTHER" id="PTHR22935:SF97">
    <property type="entry name" value="BETA-LACTAMASE-RELATED DOMAIN-CONTAINING PROTEIN"/>
    <property type="match status" value="1"/>
</dbReference>
<feature type="chain" id="PRO_5042249179" evidence="1">
    <location>
        <begin position="25"/>
        <end position="603"/>
    </location>
</feature>
<dbReference type="InterPro" id="IPR012338">
    <property type="entry name" value="Beta-lactam/transpept-like"/>
</dbReference>
<reference evidence="4" key="1">
    <citation type="journal article" date="2023" name="Mol. Phylogenet. Evol.">
        <title>Genome-scale phylogeny and comparative genomics of the fungal order Sordariales.</title>
        <authorList>
            <person name="Hensen N."/>
            <person name="Bonometti L."/>
            <person name="Westerberg I."/>
            <person name="Brannstrom I.O."/>
            <person name="Guillou S."/>
            <person name="Cros-Aarteil S."/>
            <person name="Calhoun S."/>
            <person name="Haridas S."/>
            <person name="Kuo A."/>
            <person name="Mondo S."/>
            <person name="Pangilinan J."/>
            <person name="Riley R."/>
            <person name="LaButti K."/>
            <person name="Andreopoulos B."/>
            <person name="Lipzen A."/>
            <person name="Chen C."/>
            <person name="Yan M."/>
            <person name="Daum C."/>
            <person name="Ng V."/>
            <person name="Clum A."/>
            <person name="Steindorff A."/>
            <person name="Ohm R.A."/>
            <person name="Martin F."/>
            <person name="Silar P."/>
            <person name="Natvig D.O."/>
            <person name="Lalanne C."/>
            <person name="Gautier V."/>
            <person name="Ament-Velasquez S.L."/>
            <person name="Kruys A."/>
            <person name="Hutchinson M.I."/>
            <person name="Powell A.J."/>
            <person name="Barry K."/>
            <person name="Miller A.N."/>
            <person name="Grigoriev I.V."/>
            <person name="Debuchy R."/>
            <person name="Gladieux P."/>
            <person name="Hiltunen Thoren M."/>
            <person name="Johannesson H."/>
        </authorList>
    </citation>
    <scope>NUCLEOTIDE SEQUENCE</scope>
    <source>
        <strain evidence="4">CBS 118394</strain>
    </source>
</reference>
<dbReference type="SUPFAM" id="SSF56601">
    <property type="entry name" value="beta-lactamase/transpeptidase-like"/>
    <property type="match status" value="1"/>
</dbReference>
<sequence>MAQLFKTTFLTLLSLSIGLVGISASPHCPIQGAEFPMPRNLADQPAWKAAMEKLSGTFDFVESTGQNYSFSVQVFSTNPGAPILFERFHTAQNLPKNTTGVKKVDADTVYRLGSVTKIFTVLTFLEEVGDKYFNHPITEFVPELAELNKRGDHKDQVREVDWDDITLLALMAQMSGIERDQLVLGEVIGPLDIPTAVNLGFPPLTPDEIPVCGNYPLCNRTQFFEGLGKAYPSFAPWKTPAYSNIAFQLLAYALESITGKSFEDMLESNVMSPLGLNRTYYNSADPAVGMIPRETADGTGWYIYLGDENPSGNMFASAGDLSTLGRAIMNSTLLKPSMTRRWLKPISFSSDQVAAVGAPWGLRRIHINDNHPHRTVTAFTKAGGVGDYSAFLSLLPDFGLGLTIMTAGQAPTGAIFGFADYIASTIIPAYDAASREAADALYGGTYSYKHLNPATNRTMNSSLHLNTEQDKPGLGVGTWFSNSSNMIPVALALQSGLTVASDPAAGANKTTAEASVRLYYTGLETKLPNGRIKQSFKAVFENVGGDPNPGKWYSTDCGVWIDYTGVTYAGQPLDEFIFELDDKTGTVVSVHNLALNATLEKIR</sequence>
<accession>A0AAE0MDQ0</accession>
<evidence type="ECO:0000313" key="4">
    <source>
        <dbReference type="EMBL" id="KAK3328771.1"/>
    </source>
</evidence>
<gene>
    <name evidence="4" type="ORF">B0H66DRAFT_487052</name>
</gene>